<proteinExistence type="predicted"/>
<name>A0ABT0SD66_9GAMM</name>
<comment type="caution">
    <text evidence="3">The sequence shown here is derived from an EMBL/GenBank/DDBJ whole genome shotgun (WGS) entry which is preliminary data.</text>
</comment>
<accession>A0ABT0SD66</accession>
<feature type="coiled-coil region" evidence="1">
    <location>
        <begin position="32"/>
        <end position="59"/>
    </location>
</feature>
<reference evidence="3 4" key="1">
    <citation type="submission" date="2021-08" db="EMBL/GenBank/DDBJ databases">
        <title>Novel members of of the genus Stenotrophomonas from differernt environment.</title>
        <authorList>
            <person name="Deng Y."/>
        </authorList>
    </citation>
    <scope>NUCLEOTIDE SEQUENCE [LARGE SCALE GENOMIC DNA]</scope>
    <source>
        <strain evidence="3 4">CPCC 101365</strain>
    </source>
</reference>
<keyword evidence="2" id="KW-0812">Transmembrane</keyword>
<organism evidence="3 4">
    <name type="scientific">Stenotrophomonas mori</name>
    <dbReference type="NCBI Taxonomy" id="2871096"/>
    <lineage>
        <taxon>Bacteria</taxon>
        <taxon>Pseudomonadati</taxon>
        <taxon>Pseudomonadota</taxon>
        <taxon>Gammaproteobacteria</taxon>
        <taxon>Lysobacterales</taxon>
        <taxon>Lysobacteraceae</taxon>
        <taxon>Stenotrophomonas</taxon>
    </lineage>
</organism>
<keyword evidence="1" id="KW-0175">Coiled coil</keyword>
<dbReference type="EMBL" id="JAIKTS010000001">
    <property type="protein sequence ID" value="MCL7713212.1"/>
    <property type="molecule type" value="Genomic_DNA"/>
</dbReference>
<evidence type="ECO:0000313" key="3">
    <source>
        <dbReference type="EMBL" id="MCL7713212.1"/>
    </source>
</evidence>
<keyword evidence="2" id="KW-1133">Transmembrane helix</keyword>
<protein>
    <submittedName>
        <fullName evidence="3">Uncharacterized protein</fullName>
    </submittedName>
</protein>
<evidence type="ECO:0000256" key="1">
    <source>
        <dbReference type="SAM" id="Coils"/>
    </source>
</evidence>
<keyword evidence="4" id="KW-1185">Reference proteome</keyword>
<keyword evidence="2" id="KW-0472">Membrane</keyword>
<dbReference type="RefSeq" id="WP_250061076.1">
    <property type="nucleotide sequence ID" value="NZ_JAIKTS010000001.1"/>
</dbReference>
<evidence type="ECO:0000256" key="2">
    <source>
        <dbReference type="SAM" id="Phobius"/>
    </source>
</evidence>
<gene>
    <name evidence="3" type="ORF">K5L01_00880</name>
</gene>
<evidence type="ECO:0000313" key="4">
    <source>
        <dbReference type="Proteomes" id="UP001431235"/>
    </source>
</evidence>
<dbReference type="Proteomes" id="UP001431235">
    <property type="component" value="Unassembled WGS sequence"/>
</dbReference>
<sequence length="165" mass="17937">MTYFEGVTTAIAVVALIVSAVAMYRAGVANRLARDANELARAQDALAQLHLQQEQDRQNKAFLSLEIIKVENRNKFGHPVAPSYKFSLRNEGAVPATGCHFEVLTSDSPLVAQDYAAKLPATLAPGQILSVLAAVHLGTPSRLDAIVSWTNPDGSQERQERVLTW</sequence>
<feature type="transmembrane region" description="Helical" evidence="2">
    <location>
        <begin position="6"/>
        <end position="24"/>
    </location>
</feature>